<dbReference type="InterPro" id="IPR011044">
    <property type="entry name" value="Quino_amine_DH_bsu"/>
</dbReference>
<evidence type="ECO:0000313" key="2">
    <source>
        <dbReference type="Proteomes" id="UP000283433"/>
    </source>
</evidence>
<name>A0A419S2E7_9SPHI</name>
<comment type="caution">
    <text evidence="1">The sequence shown here is derived from an EMBL/GenBank/DDBJ whole genome shotgun (WGS) entry which is preliminary data.</text>
</comment>
<dbReference type="Gene3D" id="2.130.10.10">
    <property type="entry name" value="YVTN repeat-like/Quinoprotein amine dehydrogenase"/>
    <property type="match status" value="1"/>
</dbReference>
<proteinExistence type="predicted"/>
<sequence>MFSCKKEATKSLKVPEPSAGIFTNVGPQLTATTLQESAFAQDVSGKEYAYSVISGKPGHLVGYNMESGKIEVDLELGDADGSIAMVFTDNWLYIAANNAHLYRTRPGTNTLEDLGLVLPGQSTIMDLVAGKDGEVYGGTYPGARVFRYHPQSGFSDVGGGAVVAGESYVRSLAYQESTNKLYCGIGSHAALVVIDLATKAKKNILPSTYNRQEFVYYMGLAEGYATGDRLFAWVTSPEKRVTLIYNLNTETVEETLGTTDAHSLIKAPNSNLAYYTAENKLYSKDLNTPAQPATAITDCYEAKDMRWGKDGTLHILTKYSQVRRYNPATGQIVTVKYEVPPQPYDIQTLITGPDGRIWSSGYLAGGNAAYDPVADKVVQYAGLGQAEGMTVQGDNIYFGIYPAANFYVYDTKRPWNVSQGNPRNLGKIEGQDRPFAGASVADKGKLFFGTVPGYGKLGGALVEYTVSSGKLESYTGVVENQSVVSLLNYKGIIIGGTSISGGLGVSPSAPEAKLFAWSVDGKAKLYEITPVTKAWAITSLMLGPDEKIWGMADGTLFVFNPETKEVERTKKYYDLTGTPSHIWRNAFMLMHPNGNIYATFNSKFYKINANTLEASVLKEGVGLLAMDKQGRLYMRAAQNLWRYKP</sequence>
<accession>A0A419S2E7</accession>
<dbReference type="AlphaFoldDB" id="A0A419S2E7"/>
<dbReference type="Proteomes" id="UP000283433">
    <property type="component" value="Unassembled WGS sequence"/>
</dbReference>
<dbReference type="SUPFAM" id="SSF69322">
    <property type="entry name" value="Tricorn protease domain 2"/>
    <property type="match status" value="1"/>
</dbReference>
<reference evidence="1 2" key="1">
    <citation type="submission" date="2016-07" db="EMBL/GenBank/DDBJ databases">
        <title>Genome of Pelobium manganitolerans.</title>
        <authorList>
            <person name="Wu S."/>
            <person name="Wang G."/>
        </authorList>
    </citation>
    <scope>NUCLEOTIDE SEQUENCE [LARGE SCALE GENOMIC DNA]</scope>
    <source>
        <strain evidence="1 2">YS-25</strain>
    </source>
</reference>
<dbReference type="SUPFAM" id="SSF50969">
    <property type="entry name" value="YVTN repeat-like/Quinoprotein amine dehydrogenase"/>
    <property type="match status" value="1"/>
</dbReference>
<organism evidence="1 2">
    <name type="scientific">Pelobium manganitolerans</name>
    <dbReference type="NCBI Taxonomy" id="1842495"/>
    <lineage>
        <taxon>Bacteria</taxon>
        <taxon>Pseudomonadati</taxon>
        <taxon>Bacteroidota</taxon>
        <taxon>Sphingobacteriia</taxon>
        <taxon>Sphingobacteriales</taxon>
        <taxon>Sphingobacteriaceae</taxon>
        <taxon>Pelobium</taxon>
    </lineage>
</organism>
<evidence type="ECO:0000313" key="1">
    <source>
        <dbReference type="EMBL" id="RKD12905.1"/>
    </source>
</evidence>
<gene>
    <name evidence="1" type="ORF">BCY91_11075</name>
</gene>
<keyword evidence="2" id="KW-1185">Reference proteome</keyword>
<dbReference type="InterPro" id="IPR015943">
    <property type="entry name" value="WD40/YVTN_repeat-like_dom_sf"/>
</dbReference>
<dbReference type="EMBL" id="MBTA01000029">
    <property type="protein sequence ID" value="RKD12905.1"/>
    <property type="molecule type" value="Genomic_DNA"/>
</dbReference>
<protein>
    <submittedName>
        <fullName evidence="1">Uncharacterized protein</fullName>
    </submittedName>
</protein>